<evidence type="ECO:0000256" key="3">
    <source>
        <dbReference type="ARBA" id="ARBA00008343"/>
    </source>
</evidence>
<protein>
    <recommendedName>
        <fullName evidence="5 14">Adenine DNA glycosylase</fullName>
        <ecNumber evidence="4 14">3.2.2.31</ecNumber>
    </recommendedName>
</protein>
<dbReference type="InterPro" id="IPR003651">
    <property type="entry name" value="Endonuclease3_FeS-loop_motif"/>
</dbReference>
<dbReference type="SUPFAM" id="SSF48150">
    <property type="entry name" value="DNA-glycosylase"/>
    <property type="match status" value="1"/>
</dbReference>
<dbReference type="PANTHER" id="PTHR42944:SF1">
    <property type="entry name" value="ADENINE DNA GLYCOSYLASE"/>
    <property type="match status" value="1"/>
</dbReference>
<evidence type="ECO:0000256" key="10">
    <source>
        <dbReference type="ARBA" id="ARBA00023004"/>
    </source>
</evidence>
<keyword evidence="10 14" id="KW-0408">Iron</keyword>
<evidence type="ECO:0000256" key="14">
    <source>
        <dbReference type="RuleBase" id="RU365096"/>
    </source>
</evidence>
<keyword evidence="12" id="KW-0234">DNA repair</keyword>
<dbReference type="GO" id="GO:0035485">
    <property type="term" value="F:adenine/guanine mispair binding"/>
    <property type="evidence" value="ECO:0007669"/>
    <property type="project" value="TreeGrafter"/>
</dbReference>
<dbReference type="EC" id="3.2.2.31" evidence="4 14"/>
<feature type="domain" description="HhH-GPD" evidence="15">
    <location>
        <begin position="39"/>
        <end position="190"/>
    </location>
</feature>
<keyword evidence="9" id="KW-0378">Hydrolase</keyword>
<dbReference type="OrthoDB" id="9802365at2"/>
<organism evidence="16 17">
    <name type="scientific">Roseivirga seohaensis subsp. aquiponti</name>
    <dbReference type="NCBI Taxonomy" id="1566026"/>
    <lineage>
        <taxon>Bacteria</taxon>
        <taxon>Pseudomonadati</taxon>
        <taxon>Bacteroidota</taxon>
        <taxon>Cytophagia</taxon>
        <taxon>Cytophagales</taxon>
        <taxon>Roseivirgaceae</taxon>
        <taxon>Roseivirga</taxon>
    </lineage>
</organism>
<name>A0A0L8AQB3_9BACT</name>
<dbReference type="GO" id="GO:0032357">
    <property type="term" value="F:oxidized purine DNA binding"/>
    <property type="evidence" value="ECO:0007669"/>
    <property type="project" value="TreeGrafter"/>
</dbReference>
<dbReference type="InterPro" id="IPR003265">
    <property type="entry name" value="HhH-GPD_domain"/>
</dbReference>
<comment type="catalytic activity">
    <reaction evidence="1 14">
        <text>Hydrolyzes free adenine bases from 7,8-dihydro-8-oxoguanine:adenine mismatched double-stranded DNA, leaving an apurinic site.</text>
        <dbReference type="EC" id="3.2.2.31"/>
    </reaction>
</comment>
<gene>
    <name evidence="16" type="ORF">OB69_00230</name>
</gene>
<evidence type="ECO:0000256" key="2">
    <source>
        <dbReference type="ARBA" id="ARBA00002933"/>
    </source>
</evidence>
<dbReference type="AlphaFoldDB" id="A0A0L8AQB3"/>
<keyword evidence="17" id="KW-1185">Reference proteome</keyword>
<evidence type="ECO:0000256" key="9">
    <source>
        <dbReference type="ARBA" id="ARBA00022801"/>
    </source>
</evidence>
<dbReference type="NCBIfam" id="TIGR01084">
    <property type="entry name" value="mutY"/>
    <property type="match status" value="1"/>
</dbReference>
<dbReference type="FunFam" id="1.10.340.30:FF:000002">
    <property type="entry name" value="Adenine DNA glycosylase"/>
    <property type="match status" value="1"/>
</dbReference>
<keyword evidence="11" id="KW-0411">Iron-sulfur</keyword>
<dbReference type="Gene3D" id="1.10.340.30">
    <property type="entry name" value="Hypothetical protein, domain 2"/>
    <property type="match status" value="1"/>
</dbReference>
<keyword evidence="6" id="KW-0004">4Fe-4S</keyword>
<dbReference type="InterPro" id="IPR011257">
    <property type="entry name" value="DNA_glycosylase"/>
</dbReference>
<dbReference type="GO" id="GO:0006298">
    <property type="term" value="P:mismatch repair"/>
    <property type="evidence" value="ECO:0007669"/>
    <property type="project" value="TreeGrafter"/>
</dbReference>
<accession>A0A0L8AQB3</accession>
<keyword evidence="13 14" id="KW-0326">Glycosidase</keyword>
<dbReference type="GO" id="GO:0034039">
    <property type="term" value="F:8-oxo-7,8-dihydroguanine DNA N-glycosylase activity"/>
    <property type="evidence" value="ECO:0007669"/>
    <property type="project" value="TreeGrafter"/>
</dbReference>
<dbReference type="Pfam" id="PF10576">
    <property type="entry name" value="EndIII_4Fe-2S"/>
    <property type="match status" value="1"/>
</dbReference>
<comment type="function">
    <text evidence="2">Adenine glycosylase active on G-A mispairs. MutY also corrects error-prone DNA synthesis past GO lesions which are due to the oxidatively damaged form of guanine: 7,8-dihydro-8-oxoguanine (8-oxo-dGTP).</text>
</comment>
<comment type="similarity">
    <text evidence="3 14">Belongs to the Nth/MutY family.</text>
</comment>
<dbReference type="PANTHER" id="PTHR42944">
    <property type="entry name" value="ADENINE DNA GLYCOSYLASE"/>
    <property type="match status" value="1"/>
</dbReference>
<dbReference type="GO" id="GO:0000701">
    <property type="term" value="F:purine-specific mismatch base pair DNA N-glycosylase activity"/>
    <property type="evidence" value="ECO:0007669"/>
    <property type="project" value="UniProtKB-EC"/>
</dbReference>
<reference evidence="17" key="1">
    <citation type="submission" date="2014-11" db="EMBL/GenBank/DDBJ databases">
        <title>Genome sequencing of Roseivirga sp. D-25.</title>
        <authorList>
            <person name="Selvaratnam C."/>
            <person name="Thevarajoo S."/>
            <person name="Goh K.M."/>
            <person name="Eee R."/>
            <person name="Chan K.-G."/>
            <person name="Chong C.S."/>
        </authorList>
    </citation>
    <scope>NUCLEOTIDE SEQUENCE [LARGE SCALE GENOMIC DNA]</scope>
    <source>
        <strain evidence="17">D-25</strain>
    </source>
</reference>
<dbReference type="SMART" id="SM00478">
    <property type="entry name" value="ENDO3c"/>
    <property type="match status" value="1"/>
</dbReference>
<comment type="caution">
    <text evidence="16">The sequence shown here is derived from an EMBL/GenBank/DDBJ whole genome shotgun (WGS) entry which is preliminary data.</text>
</comment>
<dbReference type="GO" id="GO:0051539">
    <property type="term" value="F:4 iron, 4 sulfur cluster binding"/>
    <property type="evidence" value="ECO:0007669"/>
    <property type="project" value="UniProtKB-UniRule"/>
</dbReference>
<evidence type="ECO:0000313" key="16">
    <source>
        <dbReference type="EMBL" id="KOF04529.1"/>
    </source>
</evidence>
<evidence type="ECO:0000256" key="13">
    <source>
        <dbReference type="ARBA" id="ARBA00023295"/>
    </source>
</evidence>
<dbReference type="Pfam" id="PF00730">
    <property type="entry name" value="HhH-GPD"/>
    <property type="match status" value="1"/>
</dbReference>
<dbReference type="SUPFAM" id="SSF55811">
    <property type="entry name" value="Nudix"/>
    <property type="match status" value="1"/>
</dbReference>
<dbReference type="CDD" id="cd00056">
    <property type="entry name" value="ENDO3c"/>
    <property type="match status" value="1"/>
</dbReference>
<evidence type="ECO:0000256" key="5">
    <source>
        <dbReference type="ARBA" id="ARBA00022023"/>
    </source>
</evidence>
<dbReference type="InterPro" id="IPR023170">
    <property type="entry name" value="HhH_base_excis_C"/>
</dbReference>
<dbReference type="InterPro" id="IPR004035">
    <property type="entry name" value="Endouclease-III_FeS-bd_BS"/>
</dbReference>
<proteinExistence type="inferred from homology"/>
<evidence type="ECO:0000256" key="8">
    <source>
        <dbReference type="ARBA" id="ARBA00022763"/>
    </source>
</evidence>
<keyword evidence="7" id="KW-0479">Metal-binding</keyword>
<dbReference type="RefSeq" id="WP_053221675.1">
    <property type="nucleotide sequence ID" value="NZ_JSVA01000001.1"/>
</dbReference>
<dbReference type="EMBL" id="JSVA01000001">
    <property type="protein sequence ID" value="KOF04529.1"/>
    <property type="molecule type" value="Genomic_DNA"/>
</dbReference>
<dbReference type="InterPro" id="IPR044298">
    <property type="entry name" value="MIG/MutY"/>
</dbReference>
<keyword evidence="8 14" id="KW-0227">DNA damage</keyword>
<dbReference type="GO" id="GO:0006284">
    <property type="term" value="P:base-excision repair"/>
    <property type="evidence" value="ECO:0007669"/>
    <property type="project" value="UniProtKB-UniRule"/>
</dbReference>
<evidence type="ECO:0000256" key="1">
    <source>
        <dbReference type="ARBA" id="ARBA00000843"/>
    </source>
</evidence>
<dbReference type="InterPro" id="IPR029119">
    <property type="entry name" value="MutY_C"/>
</dbReference>
<evidence type="ECO:0000256" key="11">
    <source>
        <dbReference type="ARBA" id="ARBA00023014"/>
    </source>
</evidence>
<evidence type="ECO:0000256" key="4">
    <source>
        <dbReference type="ARBA" id="ARBA00012045"/>
    </source>
</evidence>
<dbReference type="PATRIC" id="fig|1566026.4.peg.48"/>
<dbReference type="InterPro" id="IPR015797">
    <property type="entry name" value="NUDIX_hydrolase-like_dom_sf"/>
</dbReference>
<comment type="cofactor">
    <cofactor evidence="14">
        <name>[4Fe-4S] cluster</name>
        <dbReference type="ChEBI" id="CHEBI:49883"/>
    </cofactor>
    <text evidence="14">Binds 1 [4Fe-4S] cluster.</text>
</comment>
<dbReference type="PROSITE" id="PS00764">
    <property type="entry name" value="ENDONUCLEASE_III_1"/>
    <property type="match status" value="1"/>
</dbReference>
<evidence type="ECO:0000256" key="7">
    <source>
        <dbReference type="ARBA" id="ARBA00022723"/>
    </source>
</evidence>
<dbReference type="InterPro" id="IPR005760">
    <property type="entry name" value="A/G_AdeGlyc_MutY"/>
</dbReference>
<evidence type="ECO:0000313" key="17">
    <source>
        <dbReference type="Proteomes" id="UP000036908"/>
    </source>
</evidence>
<dbReference type="Pfam" id="PF14815">
    <property type="entry name" value="NUDIX_4"/>
    <property type="match status" value="1"/>
</dbReference>
<evidence type="ECO:0000256" key="12">
    <source>
        <dbReference type="ARBA" id="ARBA00023204"/>
    </source>
</evidence>
<dbReference type="CDD" id="cd03431">
    <property type="entry name" value="NUDIX_DNA_Glycosylase_C-MutY"/>
    <property type="match status" value="1"/>
</dbReference>
<dbReference type="Gene3D" id="1.10.1670.10">
    <property type="entry name" value="Helix-hairpin-Helix base-excision DNA repair enzymes (C-terminal)"/>
    <property type="match status" value="1"/>
</dbReference>
<evidence type="ECO:0000256" key="6">
    <source>
        <dbReference type="ARBA" id="ARBA00022485"/>
    </source>
</evidence>
<dbReference type="GO" id="GO:0046872">
    <property type="term" value="F:metal ion binding"/>
    <property type="evidence" value="ECO:0007669"/>
    <property type="project" value="UniProtKB-UniRule"/>
</dbReference>
<sequence>MLDSKVFANQLINWYEENKRDLPWRKTKNPYRIWLSEIILQQTRVAQGLPYYERFIEQFPTIHDLASASETEVLRLWQGLGYYSRARNLHACAKMVVNDFAGEFPSGFNELLKLKGIGRYTAAAISSSAFNKPNAVVDGNVYRVLSRVFGIEEDISSTQGPKVFEARANELLDKERPNQYNQAIMEFGAIQCSPKSPACGICPFKDYCFAFNNNKVDNLPVKTKKTKVRKRYFTYLAFHSEQAFLMKQREKGDVWQGLFDFYLLEDSKPIDVEGVISTLHKLGLNSSIIGEESKLYEHVLTHQRIFANFVKIELIGDDETRLVSLHPELKKYSLEQIYSLPKPVLIIKYLEDQCF</sequence>
<evidence type="ECO:0000259" key="15">
    <source>
        <dbReference type="SMART" id="SM00478"/>
    </source>
</evidence>
<dbReference type="Proteomes" id="UP000036908">
    <property type="component" value="Unassembled WGS sequence"/>
</dbReference>